<sequence length="405" mass="48799">MWAQLRVLFDRLKNMWFEMWSEFWSSEMWFNLRLYYFRSIEDIFGEWSINVINDLGWLTLFYLKFVRPFIIGVWRIKTMIWFPIRYYIDGLDLSLKVELFWNLMFMELVKLTGDDNFNLEFRPGNEVNTNTNTVDAFPMEIWYEISKHMNPGKLIRINKKFCDLFCPLIYKDLQLVLVLGDVDKLKMNDSCYMKYGPDFYDHKVDDYEIFKRSRKVKEEDFEYEALDVCLRDQGAPAGYDFKVIYKYKDIKNIIFHIINNPNSYMKRYITKISFDLPVLIHLFSKLFRDDYPDPNGSAILKNEINEISKDPSIHFKIINGSFPRFPLHSMIFCDCFTKDRWQYPNGTPFNIDYNNPNLIDPEIAKSIYPENVYFRELFTTSLIHIELNDNRLGIERRKIGRLETK</sequence>
<dbReference type="EMBL" id="CAIF01000245">
    <property type="protein sequence ID" value="CCH46428.1"/>
    <property type="molecule type" value="Genomic_DNA"/>
</dbReference>
<accession>K0KZ79</accession>
<reference evidence="1 2" key="1">
    <citation type="journal article" date="2012" name="Eukaryot. Cell">
        <title>Draft genome sequence of Wickerhamomyces ciferrii NRRL Y-1031 F-60-10.</title>
        <authorList>
            <person name="Schneider J."/>
            <person name="Andrea H."/>
            <person name="Blom J."/>
            <person name="Jaenicke S."/>
            <person name="Ruckert C."/>
            <person name="Schorsch C."/>
            <person name="Szczepanowski R."/>
            <person name="Farwick M."/>
            <person name="Goesmann A."/>
            <person name="Puhler A."/>
            <person name="Schaffer S."/>
            <person name="Tauch A."/>
            <person name="Kohler T."/>
            <person name="Brinkrolf K."/>
        </authorList>
    </citation>
    <scope>NUCLEOTIDE SEQUENCE [LARGE SCALE GENOMIC DNA]</scope>
    <source>
        <strain evidence="2">ATCC 14091 / BCRC 22168 / CBS 111 / JCM 3599 / NBRC 0793 / NRRL Y-1031 F-60-10</strain>
    </source>
</reference>
<gene>
    <name evidence="1" type="ORF">BN7_6022</name>
</gene>
<dbReference type="InParanoid" id="K0KZ79"/>
<dbReference type="AlphaFoldDB" id="K0KZ79"/>
<evidence type="ECO:0000313" key="2">
    <source>
        <dbReference type="Proteomes" id="UP000009328"/>
    </source>
</evidence>
<dbReference type="Proteomes" id="UP000009328">
    <property type="component" value="Unassembled WGS sequence"/>
</dbReference>
<organism evidence="1 2">
    <name type="scientific">Wickerhamomyces ciferrii (strain ATCC 14091 / BCRC 22168 / CBS 111 / JCM 3599 / NBRC 0793 / NRRL Y-1031 F-60-10)</name>
    <name type="common">Yeast</name>
    <name type="synonym">Pichia ciferrii</name>
    <dbReference type="NCBI Taxonomy" id="1206466"/>
    <lineage>
        <taxon>Eukaryota</taxon>
        <taxon>Fungi</taxon>
        <taxon>Dikarya</taxon>
        <taxon>Ascomycota</taxon>
        <taxon>Saccharomycotina</taxon>
        <taxon>Saccharomycetes</taxon>
        <taxon>Phaffomycetales</taxon>
        <taxon>Wickerhamomycetaceae</taxon>
        <taxon>Wickerhamomyces</taxon>
    </lineage>
</organism>
<comment type="caution">
    <text evidence="1">The sequence shown here is derived from an EMBL/GenBank/DDBJ whole genome shotgun (WGS) entry which is preliminary data.</text>
</comment>
<name>K0KZ79_WICCF</name>
<protein>
    <recommendedName>
        <fullName evidence="3">F-box domain-containing protein</fullName>
    </recommendedName>
</protein>
<dbReference type="HOGENOM" id="CLU_680087_0_0_1"/>
<keyword evidence="2" id="KW-1185">Reference proteome</keyword>
<evidence type="ECO:0000313" key="1">
    <source>
        <dbReference type="EMBL" id="CCH46428.1"/>
    </source>
</evidence>
<evidence type="ECO:0008006" key="3">
    <source>
        <dbReference type="Google" id="ProtNLM"/>
    </source>
</evidence>
<proteinExistence type="predicted"/>